<organism evidence="1">
    <name type="scientific">Rhizophora mucronata</name>
    <name type="common">Asiatic mangrove</name>
    <dbReference type="NCBI Taxonomy" id="61149"/>
    <lineage>
        <taxon>Eukaryota</taxon>
        <taxon>Viridiplantae</taxon>
        <taxon>Streptophyta</taxon>
        <taxon>Embryophyta</taxon>
        <taxon>Tracheophyta</taxon>
        <taxon>Spermatophyta</taxon>
        <taxon>Magnoliopsida</taxon>
        <taxon>eudicotyledons</taxon>
        <taxon>Gunneridae</taxon>
        <taxon>Pentapetalae</taxon>
        <taxon>rosids</taxon>
        <taxon>fabids</taxon>
        <taxon>Malpighiales</taxon>
        <taxon>Rhizophoraceae</taxon>
        <taxon>Rhizophora</taxon>
    </lineage>
</organism>
<proteinExistence type="predicted"/>
<name>A0A2P2J9F4_RHIMU</name>
<dbReference type="EMBL" id="GGEC01009616">
    <property type="protein sequence ID" value="MBW90099.1"/>
    <property type="molecule type" value="Transcribed_RNA"/>
</dbReference>
<reference evidence="1" key="1">
    <citation type="submission" date="2018-02" db="EMBL/GenBank/DDBJ databases">
        <title>Rhizophora mucronata_Transcriptome.</title>
        <authorList>
            <person name="Meera S.P."/>
            <person name="Sreeshan A."/>
            <person name="Augustine A."/>
        </authorList>
    </citation>
    <scope>NUCLEOTIDE SEQUENCE</scope>
    <source>
        <tissue evidence="1">Leaf</tissue>
    </source>
</reference>
<dbReference type="EMBL" id="GGEC01009615">
    <property type="protein sequence ID" value="MBW90098.1"/>
    <property type="molecule type" value="Transcribed_RNA"/>
</dbReference>
<evidence type="ECO:0000313" key="1">
    <source>
        <dbReference type="EMBL" id="MBW90098.1"/>
    </source>
</evidence>
<dbReference type="AlphaFoldDB" id="A0A2P2J9F4"/>
<accession>A0A2P2J9F4</accession>
<sequence length="20" mass="2356">MSIRGTTPRYDVVYREGEII</sequence>
<protein>
    <submittedName>
        <fullName evidence="1">Uncharacterized protein</fullName>
    </submittedName>
</protein>